<dbReference type="OrthoDB" id="2238470at2"/>
<evidence type="ECO:0000313" key="3">
    <source>
        <dbReference type="Proteomes" id="UP000198604"/>
    </source>
</evidence>
<proteinExistence type="predicted"/>
<keyword evidence="3" id="KW-1185">Reference proteome</keyword>
<sequence>MLRSQETILTNMCLIEDGQGNIVMQIRDHERYAWSGATLPGGACVIIMTGANYIDVSRD</sequence>
<protein>
    <submittedName>
        <fullName evidence="2">Mutator protein MutT</fullName>
    </submittedName>
</protein>
<keyword evidence="1" id="KW-1133">Transmembrane helix</keyword>
<reference evidence="3" key="1">
    <citation type="submission" date="2015-03" db="EMBL/GenBank/DDBJ databases">
        <authorList>
            <person name="Urmite Genomes"/>
        </authorList>
    </citation>
    <scope>NUCLEOTIDE SEQUENCE [LARGE SCALE GENOMIC DNA]</scope>
    <source>
        <strain evidence="3">FF10</strain>
    </source>
</reference>
<keyword evidence="1" id="KW-0472">Membrane</keyword>
<name>A0A0E4H4V9_9STRE</name>
<dbReference type="Proteomes" id="UP000198604">
    <property type="component" value="Unassembled WGS sequence"/>
</dbReference>
<evidence type="ECO:0000256" key="1">
    <source>
        <dbReference type="SAM" id="Phobius"/>
    </source>
</evidence>
<feature type="transmembrane region" description="Helical" evidence="1">
    <location>
        <begin position="32"/>
        <end position="54"/>
    </location>
</feature>
<evidence type="ECO:0000313" key="2">
    <source>
        <dbReference type="EMBL" id="CQR24548.1"/>
    </source>
</evidence>
<organism evidence="2 3">
    <name type="scientific">Streptococcus varani</name>
    <dbReference type="NCBI Taxonomy" id="1608583"/>
    <lineage>
        <taxon>Bacteria</taxon>
        <taxon>Bacillati</taxon>
        <taxon>Bacillota</taxon>
        <taxon>Bacilli</taxon>
        <taxon>Lactobacillales</taxon>
        <taxon>Streptococcaceae</taxon>
        <taxon>Streptococcus</taxon>
    </lineage>
</organism>
<keyword evidence="1" id="KW-0812">Transmembrane</keyword>
<dbReference type="AlphaFoldDB" id="A0A0E4H4V9"/>
<dbReference type="STRING" id="1608583.BN1356_00893"/>
<gene>
    <name evidence="2" type="primary">mutX_2</name>
    <name evidence="2" type="ORF">BN1356_00893</name>
</gene>
<accession>A0A0E4H4V9</accession>
<dbReference type="EMBL" id="CTEN01000002">
    <property type="protein sequence ID" value="CQR24548.1"/>
    <property type="molecule type" value="Genomic_DNA"/>
</dbReference>